<dbReference type="Gene3D" id="3.10.450.50">
    <property type="match status" value="1"/>
</dbReference>
<name>A0A2T5YJ81_9BACT</name>
<dbReference type="RefSeq" id="WP_108211498.1">
    <property type="nucleotide sequence ID" value="NZ_QBKI01000004.1"/>
</dbReference>
<dbReference type="InterPro" id="IPR037401">
    <property type="entry name" value="SnoaL-like"/>
</dbReference>
<proteinExistence type="predicted"/>
<keyword evidence="3" id="KW-1185">Reference proteome</keyword>
<keyword evidence="2" id="KW-0413">Isomerase</keyword>
<dbReference type="Proteomes" id="UP000244225">
    <property type="component" value="Unassembled WGS sequence"/>
</dbReference>
<evidence type="ECO:0000313" key="3">
    <source>
        <dbReference type="Proteomes" id="UP000244225"/>
    </source>
</evidence>
<dbReference type="GO" id="GO:0016853">
    <property type="term" value="F:isomerase activity"/>
    <property type="evidence" value="ECO:0007669"/>
    <property type="project" value="UniProtKB-KW"/>
</dbReference>
<accession>A0A2T5YJ81</accession>
<evidence type="ECO:0000313" key="2">
    <source>
        <dbReference type="EMBL" id="PTX19373.1"/>
    </source>
</evidence>
<comment type="caution">
    <text evidence="2">The sequence shown here is derived from an EMBL/GenBank/DDBJ whole genome shotgun (WGS) entry which is preliminary data.</text>
</comment>
<dbReference type="Pfam" id="PF12680">
    <property type="entry name" value="SnoaL_2"/>
    <property type="match status" value="1"/>
</dbReference>
<gene>
    <name evidence="2" type="ORF">C8N40_104104</name>
</gene>
<protein>
    <submittedName>
        <fullName evidence="2">Ketosteroid isomerase-like protein</fullName>
    </submittedName>
</protein>
<dbReference type="EMBL" id="QBKI01000004">
    <property type="protein sequence ID" value="PTX19373.1"/>
    <property type="molecule type" value="Genomic_DNA"/>
</dbReference>
<dbReference type="AlphaFoldDB" id="A0A2T5YJ81"/>
<dbReference type="InterPro" id="IPR032710">
    <property type="entry name" value="NTF2-like_dom_sf"/>
</dbReference>
<feature type="domain" description="SnoaL-like" evidence="1">
    <location>
        <begin position="11"/>
        <end position="123"/>
    </location>
</feature>
<dbReference type="SUPFAM" id="SSF54427">
    <property type="entry name" value="NTF2-like"/>
    <property type="match status" value="1"/>
</dbReference>
<organism evidence="2 3">
    <name type="scientific">Pontibacter mucosus</name>
    <dbReference type="NCBI Taxonomy" id="1649266"/>
    <lineage>
        <taxon>Bacteria</taxon>
        <taxon>Pseudomonadati</taxon>
        <taxon>Bacteroidota</taxon>
        <taxon>Cytophagia</taxon>
        <taxon>Cytophagales</taxon>
        <taxon>Hymenobacteraceae</taxon>
        <taxon>Pontibacter</taxon>
    </lineage>
</organism>
<evidence type="ECO:0000259" key="1">
    <source>
        <dbReference type="Pfam" id="PF12680"/>
    </source>
</evidence>
<dbReference type="OrthoDB" id="582835at2"/>
<reference evidence="2 3" key="1">
    <citation type="submission" date="2018-04" db="EMBL/GenBank/DDBJ databases">
        <title>Genomic Encyclopedia of Archaeal and Bacterial Type Strains, Phase II (KMG-II): from individual species to whole genera.</title>
        <authorList>
            <person name="Goeker M."/>
        </authorList>
    </citation>
    <scope>NUCLEOTIDE SEQUENCE [LARGE SCALE GENOMIC DNA]</scope>
    <source>
        <strain evidence="2 3">DSM 100162</strain>
    </source>
</reference>
<sequence>MTDETRQRQIIEAYIQAYNSFDVAGMVKDLHPDVVFENISDGMTNLKIQGISGFRTQAEQATEFFQEREQRIKSITFKDGVAEVEIDYEGTVAFELPNGMQAGDKVSMEGKSIFHFSGDKIIRLQDIS</sequence>